<keyword evidence="2" id="KW-1185">Reference proteome</keyword>
<sequence length="110" mass="12546">MVRIIVSSTECELPSVIRFLQAEGNSAALIHLRVNYGTNFMSDDVVREWCRKFKHSPIDIHGEDGQGRKSFVCEDLVLQVHQVVGKRGGDDFHLFRELKIDLAGHQRRVS</sequence>
<gene>
    <name evidence="1" type="ORF">AVEN_23990_1</name>
</gene>
<protein>
    <recommendedName>
        <fullName evidence="3">Mos1 transposase HTH domain-containing protein</fullName>
    </recommendedName>
</protein>
<dbReference type="Proteomes" id="UP000499080">
    <property type="component" value="Unassembled WGS sequence"/>
</dbReference>
<reference evidence="1 2" key="1">
    <citation type="journal article" date="2019" name="Sci. Rep.">
        <title>Orb-weaving spider Araneus ventricosus genome elucidates the spidroin gene catalogue.</title>
        <authorList>
            <person name="Kono N."/>
            <person name="Nakamura H."/>
            <person name="Ohtoshi R."/>
            <person name="Moran D.A.P."/>
            <person name="Shinohara A."/>
            <person name="Yoshida Y."/>
            <person name="Fujiwara M."/>
            <person name="Mori M."/>
            <person name="Tomita M."/>
            <person name="Arakawa K."/>
        </authorList>
    </citation>
    <scope>NUCLEOTIDE SEQUENCE [LARGE SCALE GENOMIC DNA]</scope>
</reference>
<dbReference type="OrthoDB" id="616263at2759"/>
<comment type="caution">
    <text evidence="1">The sequence shown here is derived from an EMBL/GenBank/DDBJ whole genome shotgun (WGS) entry which is preliminary data.</text>
</comment>
<dbReference type="EMBL" id="BGPR01000279">
    <property type="protein sequence ID" value="GBM10001.1"/>
    <property type="molecule type" value="Genomic_DNA"/>
</dbReference>
<organism evidence="1 2">
    <name type="scientific">Araneus ventricosus</name>
    <name type="common">Orbweaver spider</name>
    <name type="synonym">Epeira ventricosa</name>
    <dbReference type="NCBI Taxonomy" id="182803"/>
    <lineage>
        <taxon>Eukaryota</taxon>
        <taxon>Metazoa</taxon>
        <taxon>Ecdysozoa</taxon>
        <taxon>Arthropoda</taxon>
        <taxon>Chelicerata</taxon>
        <taxon>Arachnida</taxon>
        <taxon>Araneae</taxon>
        <taxon>Araneomorphae</taxon>
        <taxon>Entelegynae</taxon>
        <taxon>Araneoidea</taxon>
        <taxon>Araneidae</taxon>
        <taxon>Araneus</taxon>
    </lineage>
</organism>
<evidence type="ECO:0008006" key="3">
    <source>
        <dbReference type="Google" id="ProtNLM"/>
    </source>
</evidence>
<proteinExistence type="predicted"/>
<evidence type="ECO:0000313" key="1">
    <source>
        <dbReference type="EMBL" id="GBM10001.1"/>
    </source>
</evidence>
<name>A0A4Y2CZX1_ARAVE</name>
<evidence type="ECO:0000313" key="2">
    <source>
        <dbReference type="Proteomes" id="UP000499080"/>
    </source>
</evidence>
<dbReference type="AlphaFoldDB" id="A0A4Y2CZX1"/>
<accession>A0A4Y2CZX1</accession>